<dbReference type="Gene3D" id="3.40.50.300">
    <property type="entry name" value="P-loop containing nucleotide triphosphate hydrolases"/>
    <property type="match status" value="1"/>
</dbReference>
<keyword evidence="1 4" id="KW-0547">Nucleotide-binding</keyword>
<dbReference type="Proteomes" id="UP000460257">
    <property type="component" value="Unassembled WGS sequence"/>
</dbReference>
<gene>
    <name evidence="7" type="primary">rapZ</name>
    <name evidence="7" type="ORF">FRC54_08370</name>
</gene>
<dbReference type="PANTHER" id="PTHR30448:SF0">
    <property type="entry name" value="RNASE ADAPTER PROTEIN RAPZ"/>
    <property type="match status" value="1"/>
</dbReference>
<dbReference type="AlphaFoldDB" id="A0A6N7IZX5"/>
<feature type="domain" description="RapZ C-terminal" evidence="6">
    <location>
        <begin position="163"/>
        <end position="284"/>
    </location>
</feature>
<evidence type="ECO:0000313" key="8">
    <source>
        <dbReference type="Proteomes" id="UP000460257"/>
    </source>
</evidence>
<dbReference type="NCBIfam" id="NF003828">
    <property type="entry name" value="PRK05416.1"/>
    <property type="match status" value="1"/>
</dbReference>
<proteinExistence type="inferred from homology"/>
<evidence type="ECO:0000256" key="2">
    <source>
        <dbReference type="ARBA" id="ARBA00022840"/>
    </source>
</evidence>
<comment type="caution">
    <text evidence="7">The sequence shown here is derived from an EMBL/GenBank/DDBJ whole genome shotgun (WGS) entry which is preliminary data.</text>
</comment>
<feature type="domain" description="RapZ-like N-terminal" evidence="5">
    <location>
        <begin position="1"/>
        <end position="154"/>
    </location>
</feature>
<dbReference type="HAMAP" id="MF_00636">
    <property type="entry name" value="RapZ_like"/>
    <property type="match status" value="1"/>
</dbReference>
<dbReference type="Pfam" id="PF22740">
    <property type="entry name" value="PapZ_C"/>
    <property type="match status" value="1"/>
</dbReference>
<dbReference type="GO" id="GO:0005524">
    <property type="term" value="F:ATP binding"/>
    <property type="evidence" value="ECO:0007669"/>
    <property type="project" value="UniProtKB-UniRule"/>
</dbReference>
<evidence type="ECO:0000313" key="7">
    <source>
        <dbReference type="EMBL" id="MQN01908.1"/>
    </source>
</evidence>
<accession>A0A6N7IZX5</accession>
<name>A0A6N7IZX5_9FIRM</name>
<dbReference type="PANTHER" id="PTHR30448">
    <property type="entry name" value="RNASE ADAPTER PROTEIN RAPZ"/>
    <property type="match status" value="1"/>
</dbReference>
<feature type="binding site" evidence="4">
    <location>
        <begin position="8"/>
        <end position="15"/>
    </location>
    <ligand>
        <name>ATP</name>
        <dbReference type="ChEBI" id="CHEBI:30616"/>
    </ligand>
</feature>
<feature type="binding site" evidence="4">
    <location>
        <begin position="58"/>
        <end position="61"/>
    </location>
    <ligand>
        <name>GTP</name>
        <dbReference type="ChEBI" id="CHEBI:37565"/>
    </ligand>
</feature>
<evidence type="ECO:0000259" key="5">
    <source>
        <dbReference type="Pfam" id="PF03668"/>
    </source>
</evidence>
<keyword evidence="8" id="KW-1185">Reference proteome</keyword>
<dbReference type="InterPro" id="IPR027417">
    <property type="entry name" value="P-loop_NTPase"/>
</dbReference>
<organism evidence="7 8">
    <name type="scientific">Candidatus Weimeria bifida</name>
    <dbReference type="NCBI Taxonomy" id="2599074"/>
    <lineage>
        <taxon>Bacteria</taxon>
        <taxon>Bacillati</taxon>
        <taxon>Bacillota</taxon>
        <taxon>Clostridia</taxon>
        <taxon>Lachnospirales</taxon>
        <taxon>Lachnospiraceae</taxon>
        <taxon>Candidatus Weimeria</taxon>
    </lineage>
</organism>
<keyword evidence="3 4" id="KW-0342">GTP-binding</keyword>
<dbReference type="PIRSF" id="PIRSF005052">
    <property type="entry name" value="P-loopkin"/>
    <property type="match status" value="1"/>
</dbReference>
<evidence type="ECO:0000259" key="6">
    <source>
        <dbReference type="Pfam" id="PF22740"/>
    </source>
</evidence>
<dbReference type="SUPFAM" id="SSF52540">
    <property type="entry name" value="P-loop containing nucleoside triphosphate hydrolases"/>
    <property type="match status" value="1"/>
</dbReference>
<dbReference type="EMBL" id="VOGC01000007">
    <property type="protein sequence ID" value="MQN01908.1"/>
    <property type="molecule type" value="Genomic_DNA"/>
</dbReference>
<evidence type="ECO:0000256" key="4">
    <source>
        <dbReference type="HAMAP-Rule" id="MF_00636"/>
    </source>
</evidence>
<sequence>MDLLIITGMSGAGKHTAFKILEDIGYNCVDNLPIPLFRSFASLASNSPNNDKVAVGIDVRSRTPISKLENILDELEGDGKKVQILFLDADDDTLVKRFKEERRTPPLADGGRTIDAIHRERDEMAFLKKRADYIVDTSHLLVRDLRAELTKIFEEGTNYKNLNITILSFGFKYGIPTDADLVFDVRFLPNPYYVDSLRHKTGNDQEIVDYVMNSDVSHKFIDKLTDLITFLIPEYIKEGKNELVICIGCTGGRHRSVTVARELYHALAKHDGDYGLRIEHRDIDKG</sequence>
<reference evidence="7" key="1">
    <citation type="journal article" date="2020" name="Appl. Environ. Microbiol.">
        <title>Medium-Chain Fatty Acid Synthesis by 'Candidatus Weimeria bifida' gen. nov., sp. nov., and 'Candidatus Pseudoramibacter fermentans' sp. nov.</title>
        <authorList>
            <person name="Scarborough M.J."/>
            <person name="Myers K.S."/>
            <person name="Donohue T.J."/>
            <person name="Noguera D.R."/>
        </authorList>
    </citation>
    <scope>NUCLEOTIDE SEQUENCE</scope>
    <source>
        <strain evidence="7">LCO1.1</strain>
    </source>
</reference>
<dbReference type="InterPro" id="IPR053930">
    <property type="entry name" value="RapZ-like_N"/>
</dbReference>
<evidence type="ECO:0000256" key="3">
    <source>
        <dbReference type="ARBA" id="ARBA00023134"/>
    </source>
</evidence>
<keyword evidence="2 4" id="KW-0067">ATP-binding</keyword>
<dbReference type="InterPro" id="IPR053931">
    <property type="entry name" value="RapZ_C"/>
</dbReference>
<dbReference type="Pfam" id="PF03668">
    <property type="entry name" value="RapZ-like_N"/>
    <property type="match status" value="1"/>
</dbReference>
<protein>
    <submittedName>
        <fullName evidence="7">RNase adapter RapZ</fullName>
    </submittedName>
</protein>
<evidence type="ECO:0000256" key="1">
    <source>
        <dbReference type="ARBA" id="ARBA00022741"/>
    </source>
</evidence>
<dbReference type="InterPro" id="IPR005337">
    <property type="entry name" value="RapZ-like"/>
</dbReference>
<dbReference type="GO" id="GO:0005525">
    <property type="term" value="F:GTP binding"/>
    <property type="evidence" value="ECO:0007669"/>
    <property type="project" value="UniProtKB-UniRule"/>
</dbReference>